<evidence type="ECO:0000313" key="1">
    <source>
        <dbReference type="EMBL" id="SCM76577.1"/>
    </source>
</evidence>
<proteinExistence type="predicted"/>
<sequence length="113" mass="12750">MFSSASSCGFIVRANPWLGFLRMKAARRDKIKIEVFGPTNKVGTAEDALRMNGNPPAEDPVVRSDLLRLLRRPLLDPRRRPLRLLDARHQGHLLQQPYHPVRGVGEPGSCWAE</sequence>
<organism evidence="1">
    <name type="scientific">uncultured Pleomorphomonas sp</name>
    <dbReference type="NCBI Taxonomy" id="442121"/>
    <lineage>
        <taxon>Bacteria</taxon>
        <taxon>Pseudomonadati</taxon>
        <taxon>Pseudomonadota</taxon>
        <taxon>Alphaproteobacteria</taxon>
        <taxon>Hyphomicrobiales</taxon>
        <taxon>Pleomorphomonadaceae</taxon>
        <taxon>Pleomorphomonas</taxon>
        <taxon>environmental samples</taxon>
    </lineage>
</organism>
<accession>A0A212LGI4</accession>
<name>A0A212LGI4_9HYPH</name>
<protein>
    <submittedName>
        <fullName evidence="1">Uncharacterized protein</fullName>
    </submittedName>
</protein>
<dbReference type="AlphaFoldDB" id="A0A212LGI4"/>
<dbReference type="EMBL" id="FMJD01000008">
    <property type="protein sequence ID" value="SCM76577.1"/>
    <property type="molecule type" value="Genomic_DNA"/>
</dbReference>
<reference evidence="1" key="1">
    <citation type="submission" date="2016-08" db="EMBL/GenBank/DDBJ databases">
        <authorList>
            <person name="Seilhamer J.J."/>
        </authorList>
    </citation>
    <scope>NUCLEOTIDE SEQUENCE</scope>
    <source>
        <strain evidence="1">86</strain>
    </source>
</reference>
<gene>
    <name evidence="1" type="ORF">KL86PLE_40382</name>
</gene>